<feature type="region of interest" description="Disordered" evidence="1">
    <location>
        <begin position="164"/>
        <end position="204"/>
    </location>
</feature>
<dbReference type="InterPro" id="IPR015943">
    <property type="entry name" value="WD40/YVTN_repeat-like_dom_sf"/>
</dbReference>
<feature type="region of interest" description="Disordered" evidence="1">
    <location>
        <begin position="1"/>
        <end position="133"/>
    </location>
</feature>
<feature type="compositionally biased region" description="Low complexity" evidence="1">
    <location>
        <begin position="87"/>
        <end position="96"/>
    </location>
</feature>
<gene>
    <name evidence="4" type="ORF">GCM10010358_41300</name>
</gene>
<keyword evidence="5" id="KW-1185">Reference proteome</keyword>
<evidence type="ECO:0000313" key="4">
    <source>
        <dbReference type="EMBL" id="GGX82852.1"/>
    </source>
</evidence>
<protein>
    <recommendedName>
        <fullName evidence="3">Pyrrolo-quinoline quinone repeat domain-containing protein</fullName>
    </recommendedName>
</protein>
<organism evidence="4 5">
    <name type="scientific">Streptomyces minutiscleroticus</name>
    <dbReference type="NCBI Taxonomy" id="68238"/>
    <lineage>
        <taxon>Bacteria</taxon>
        <taxon>Bacillati</taxon>
        <taxon>Actinomycetota</taxon>
        <taxon>Actinomycetes</taxon>
        <taxon>Kitasatosporales</taxon>
        <taxon>Streptomycetaceae</taxon>
        <taxon>Streptomyces</taxon>
    </lineage>
</organism>
<sequence>MNQPPPPNQPPNQPPSQPPGPPGTPPQAQQQPPQGGFGAPQSPPPGGFGAPQDPGPGYGYPQTPPPAPGQPPAAPSPYGYPQPPTAPMQQPGYGYPQAPPPGYGHPAQPQHPYGPPQPYTVPLQAQNGGPSGGRKVNAQLAIIVAAVVAIALIVGGGVWYANSSGKDDTAHSGTTGGDGGKDGEGGDTASGTGGTEKVPASTDADVLFQVPSPEVPKGEYWSVSGSWLTDEVYAKASTEGIDGYDPDTGEKSWTLALPGLVCAGSPEVTKDGVAAVVYENARPTEADKYPGCSEVAAFDLRTGKKLWTGSVVSDGDQKATFKEVSITGGTVAAGSDLKGGAAFDLKTGKVLWQPKVGKCQDVGYHGGEQLVAVRKCGDYGNETYEVQLLDPRTGSVKWSYELPAGIDNAKVISSKPVVFGVDSGDITASGVTDVFSLDDGGKLRAKITLPDGKYEHDCEVGKVHGCKAIAVGNDKLYVPTKQHAGGGAEYSRTNEIVSFSLATGKSTGDRADAGDGYDMVPVRMDGGDIIAYKDGPYDKGAQIVSLDGGTMKETELLETPATDQVRDAISAMVPRSAELLYTHGRLFMAKDLLSKPYSADAKQYTAIGFGAK</sequence>
<feature type="compositionally biased region" description="Pro residues" evidence="1">
    <location>
        <begin position="1"/>
        <end position="25"/>
    </location>
</feature>
<reference evidence="4" key="1">
    <citation type="journal article" date="2014" name="Int. J. Syst. Evol. Microbiol.">
        <title>Complete genome sequence of Corynebacterium casei LMG S-19264T (=DSM 44701T), isolated from a smear-ripened cheese.</title>
        <authorList>
            <consortium name="US DOE Joint Genome Institute (JGI-PGF)"/>
            <person name="Walter F."/>
            <person name="Albersmeier A."/>
            <person name="Kalinowski J."/>
            <person name="Ruckert C."/>
        </authorList>
    </citation>
    <scope>NUCLEOTIDE SEQUENCE</scope>
    <source>
        <strain evidence="4">JCM 4790</strain>
    </source>
</reference>
<reference evidence="4" key="2">
    <citation type="submission" date="2020-09" db="EMBL/GenBank/DDBJ databases">
        <authorList>
            <person name="Sun Q."/>
            <person name="Ohkuma M."/>
        </authorList>
    </citation>
    <scope>NUCLEOTIDE SEQUENCE</scope>
    <source>
        <strain evidence="4">JCM 4790</strain>
    </source>
</reference>
<name>A0A918U203_9ACTN</name>
<keyword evidence="2" id="KW-1133">Transmembrane helix</keyword>
<dbReference type="Pfam" id="PF13360">
    <property type="entry name" value="PQQ_2"/>
    <property type="match status" value="1"/>
</dbReference>
<keyword evidence="2" id="KW-0812">Transmembrane</keyword>
<dbReference type="AlphaFoldDB" id="A0A918U203"/>
<feature type="compositionally biased region" description="Pro residues" evidence="1">
    <location>
        <begin position="62"/>
        <end position="86"/>
    </location>
</feature>
<accession>A0A918U203</accession>
<dbReference type="InterPro" id="IPR011047">
    <property type="entry name" value="Quinoprotein_ADH-like_sf"/>
</dbReference>
<dbReference type="EMBL" id="BMVU01000020">
    <property type="protein sequence ID" value="GGX82852.1"/>
    <property type="molecule type" value="Genomic_DNA"/>
</dbReference>
<evidence type="ECO:0000313" key="5">
    <source>
        <dbReference type="Proteomes" id="UP000619244"/>
    </source>
</evidence>
<feature type="transmembrane region" description="Helical" evidence="2">
    <location>
        <begin position="140"/>
        <end position="161"/>
    </location>
</feature>
<proteinExistence type="predicted"/>
<dbReference type="Proteomes" id="UP000619244">
    <property type="component" value="Unassembled WGS sequence"/>
</dbReference>
<comment type="caution">
    <text evidence="4">The sequence shown here is derived from an EMBL/GenBank/DDBJ whole genome shotgun (WGS) entry which is preliminary data.</text>
</comment>
<evidence type="ECO:0000256" key="2">
    <source>
        <dbReference type="SAM" id="Phobius"/>
    </source>
</evidence>
<dbReference type="RefSeq" id="WP_190191762.1">
    <property type="nucleotide sequence ID" value="NZ_BMVU01000020.1"/>
</dbReference>
<evidence type="ECO:0000256" key="1">
    <source>
        <dbReference type="SAM" id="MobiDB-lite"/>
    </source>
</evidence>
<feature type="domain" description="Pyrrolo-quinoline quinone repeat" evidence="3">
    <location>
        <begin position="293"/>
        <end position="483"/>
    </location>
</feature>
<dbReference type="SUPFAM" id="SSF50998">
    <property type="entry name" value="Quinoprotein alcohol dehydrogenase-like"/>
    <property type="match status" value="1"/>
</dbReference>
<keyword evidence="2" id="KW-0472">Membrane</keyword>
<dbReference type="Gene3D" id="2.130.10.10">
    <property type="entry name" value="YVTN repeat-like/Quinoprotein amine dehydrogenase"/>
    <property type="match status" value="2"/>
</dbReference>
<evidence type="ECO:0000259" key="3">
    <source>
        <dbReference type="Pfam" id="PF13360"/>
    </source>
</evidence>
<dbReference type="InterPro" id="IPR002372">
    <property type="entry name" value="PQQ_rpt_dom"/>
</dbReference>